<proteinExistence type="inferred from homology"/>
<evidence type="ECO:0000256" key="1">
    <source>
        <dbReference type="ARBA" id="ARBA00093462"/>
    </source>
</evidence>
<dbReference type="Gene3D" id="1.10.10.630">
    <property type="entry name" value="DnaD domain-like"/>
    <property type="match status" value="1"/>
</dbReference>
<keyword evidence="6" id="KW-1185">Reference proteome</keyword>
<dbReference type="PANTHER" id="PTHR37293">
    <property type="entry name" value="PHAGE REPLICATION PROTEIN-RELATED"/>
    <property type="match status" value="1"/>
</dbReference>
<dbReference type="Proteomes" id="UP000245634">
    <property type="component" value="Unassembled WGS sequence"/>
</dbReference>
<reference evidence="5 6" key="1">
    <citation type="submission" date="2018-05" db="EMBL/GenBank/DDBJ databases">
        <title>Genomic Encyclopedia of Type Strains, Phase IV (KMG-IV): sequencing the most valuable type-strain genomes for metagenomic binning, comparative biology and taxonomic classification.</title>
        <authorList>
            <person name="Goeker M."/>
        </authorList>
    </citation>
    <scope>NUCLEOTIDE SEQUENCE [LARGE SCALE GENOMIC DNA]</scope>
    <source>
        <strain evidence="5 6">DSM 18773</strain>
    </source>
</reference>
<protein>
    <submittedName>
        <fullName evidence="5">DNA replication protein</fullName>
    </submittedName>
</protein>
<accession>A0A316DBS8</accession>
<evidence type="ECO:0000313" key="5">
    <source>
        <dbReference type="EMBL" id="PWK15597.1"/>
    </source>
</evidence>
<dbReference type="InterPro" id="IPR036388">
    <property type="entry name" value="WH-like_DNA-bd_sf"/>
</dbReference>
<dbReference type="InterPro" id="IPR053162">
    <property type="entry name" value="DnaD"/>
</dbReference>
<dbReference type="Pfam" id="PF21984">
    <property type="entry name" value="DnaD_N"/>
    <property type="match status" value="1"/>
</dbReference>
<evidence type="ECO:0000256" key="2">
    <source>
        <dbReference type="SAM" id="MobiDB-lite"/>
    </source>
</evidence>
<dbReference type="Gene3D" id="1.10.10.10">
    <property type="entry name" value="Winged helix-like DNA-binding domain superfamily/Winged helix DNA-binding domain"/>
    <property type="match status" value="1"/>
</dbReference>
<dbReference type="RefSeq" id="WP_109686791.1">
    <property type="nucleotide sequence ID" value="NZ_QGGL01000003.1"/>
</dbReference>
<feature type="domain" description="DnaD N-terminal" evidence="4">
    <location>
        <begin position="20"/>
        <end position="109"/>
    </location>
</feature>
<evidence type="ECO:0000259" key="3">
    <source>
        <dbReference type="Pfam" id="PF07261"/>
    </source>
</evidence>
<comment type="similarity">
    <text evidence="1">Belongs to the DnaB/DnaD family.</text>
</comment>
<dbReference type="NCBIfam" id="TIGR01446">
    <property type="entry name" value="DnaD_dom"/>
    <property type="match status" value="1"/>
</dbReference>
<dbReference type="InterPro" id="IPR034829">
    <property type="entry name" value="DnaD-like_sf"/>
</dbReference>
<dbReference type="EMBL" id="QGGL01000003">
    <property type="protein sequence ID" value="PWK15597.1"/>
    <property type="molecule type" value="Genomic_DNA"/>
</dbReference>
<dbReference type="InterPro" id="IPR006343">
    <property type="entry name" value="DnaB/C_C"/>
</dbReference>
<dbReference type="PANTHER" id="PTHR37293:SF6">
    <property type="entry name" value="DNA REPLICATION PROTEIN DNAD"/>
    <property type="match status" value="1"/>
</dbReference>
<sequence>MIQRQDDVLTVLLTSGFLTVPSLLLQSYKQLGLSDEEMMLVMHLFQFRQEGVEFPTPAQIGQRMSVHEDMLMSVLGTLQRMGFLEIGEDQIDLHPLYRKLIEFHEPKQKKPLASLDLLEKKEQNPFTVFEQEFGRPLSPLECEMIIKWMDEDRYREELIREALREAVLSGKFNFKYIDRILFEWQKVNIRTLQELNVHREQYRNRMPGSRQRQGQQQSRQPSSAQQQSQQRPGSAPAQEQDGQENKYDAFYRMYGRE</sequence>
<name>A0A316DBS8_9BACL</name>
<feature type="domain" description="DnaB/C C-terminal" evidence="3">
    <location>
        <begin position="126"/>
        <end position="198"/>
    </location>
</feature>
<dbReference type="SUPFAM" id="SSF158499">
    <property type="entry name" value="DnaD domain-like"/>
    <property type="match status" value="1"/>
</dbReference>
<evidence type="ECO:0000259" key="4">
    <source>
        <dbReference type="Pfam" id="PF21984"/>
    </source>
</evidence>
<feature type="compositionally biased region" description="Basic and acidic residues" evidence="2">
    <location>
        <begin position="243"/>
        <end position="257"/>
    </location>
</feature>
<organism evidence="5 6">
    <name type="scientific">Tumebacillus permanentifrigoris</name>
    <dbReference type="NCBI Taxonomy" id="378543"/>
    <lineage>
        <taxon>Bacteria</taxon>
        <taxon>Bacillati</taxon>
        <taxon>Bacillota</taxon>
        <taxon>Bacilli</taxon>
        <taxon>Bacillales</taxon>
        <taxon>Alicyclobacillaceae</taxon>
        <taxon>Tumebacillus</taxon>
    </lineage>
</organism>
<dbReference type="Pfam" id="PF07261">
    <property type="entry name" value="DnaB_2"/>
    <property type="match status" value="1"/>
</dbReference>
<dbReference type="InterPro" id="IPR053843">
    <property type="entry name" value="DnaD_N"/>
</dbReference>
<dbReference type="OrthoDB" id="9770238at2"/>
<feature type="region of interest" description="Disordered" evidence="2">
    <location>
        <begin position="202"/>
        <end position="257"/>
    </location>
</feature>
<feature type="compositionally biased region" description="Low complexity" evidence="2">
    <location>
        <begin position="207"/>
        <end position="238"/>
    </location>
</feature>
<gene>
    <name evidence="5" type="ORF">C7459_103136</name>
</gene>
<comment type="caution">
    <text evidence="5">The sequence shown here is derived from an EMBL/GenBank/DDBJ whole genome shotgun (WGS) entry which is preliminary data.</text>
</comment>
<evidence type="ECO:0000313" key="6">
    <source>
        <dbReference type="Proteomes" id="UP000245634"/>
    </source>
</evidence>
<dbReference type="AlphaFoldDB" id="A0A316DBS8"/>